<feature type="compositionally biased region" description="Basic and acidic residues" evidence="1">
    <location>
        <begin position="123"/>
        <end position="137"/>
    </location>
</feature>
<feature type="non-terminal residue" evidence="2">
    <location>
        <position position="1"/>
    </location>
</feature>
<comment type="caution">
    <text evidence="2">The sequence shown here is derived from an EMBL/GenBank/DDBJ whole genome shotgun (WGS) entry which is preliminary data.</text>
</comment>
<evidence type="ECO:0000313" key="3">
    <source>
        <dbReference type="Proteomes" id="UP000324800"/>
    </source>
</evidence>
<dbReference type="EMBL" id="SNRW01000954">
    <property type="protein sequence ID" value="KAA6398440.1"/>
    <property type="molecule type" value="Genomic_DNA"/>
</dbReference>
<dbReference type="AlphaFoldDB" id="A0A5J4WU17"/>
<protein>
    <submittedName>
        <fullName evidence="2">Uncharacterized protein</fullName>
    </submittedName>
</protein>
<organism evidence="2 3">
    <name type="scientific">Streblomastix strix</name>
    <dbReference type="NCBI Taxonomy" id="222440"/>
    <lineage>
        <taxon>Eukaryota</taxon>
        <taxon>Metamonada</taxon>
        <taxon>Preaxostyla</taxon>
        <taxon>Oxymonadida</taxon>
        <taxon>Streblomastigidae</taxon>
        <taxon>Streblomastix</taxon>
    </lineage>
</organism>
<gene>
    <name evidence="2" type="ORF">EZS28_006027</name>
</gene>
<name>A0A5J4WU17_9EUKA</name>
<dbReference type="Proteomes" id="UP000324800">
    <property type="component" value="Unassembled WGS sequence"/>
</dbReference>
<evidence type="ECO:0000256" key="1">
    <source>
        <dbReference type="SAM" id="MobiDB-lite"/>
    </source>
</evidence>
<proteinExistence type="predicted"/>
<evidence type="ECO:0000313" key="2">
    <source>
        <dbReference type="EMBL" id="KAA6398440.1"/>
    </source>
</evidence>
<sequence length="265" mass="31506">EGTRITFEKCGDEHVEKFQIEVEVAQTQTNNSQDKLDQQQNQKKKNEIIQLQYLIPPADVVFIVKCKVNRYYERKGFDLHLYLGDWKQWKDNEYISDGNILIPSLDYDESKEYDNDDNDDNEREIINEGEDNKDGKKQKYPQTQLIPLNECFLFTKDYWRERDKERIHDHHKAEKDKKDNQKPINEDIISIDDIRRRSKKQAIQKEHDRGLGIIMSQFDRKMDKDRINNMLTPECVILIPCSGMPNYKAQGLFGDLIIHIDKNKQ</sequence>
<accession>A0A5J4WU17</accession>
<reference evidence="2 3" key="1">
    <citation type="submission" date="2019-03" db="EMBL/GenBank/DDBJ databases">
        <title>Single cell metagenomics reveals metabolic interactions within the superorganism composed of flagellate Streblomastix strix and complex community of Bacteroidetes bacteria on its surface.</title>
        <authorList>
            <person name="Treitli S.C."/>
            <person name="Kolisko M."/>
            <person name="Husnik F."/>
            <person name="Keeling P."/>
            <person name="Hampl V."/>
        </authorList>
    </citation>
    <scope>NUCLEOTIDE SEQUENCE [LARGE SCALE GENOMIC DNA]</scope>
    <source>
        <strain evidence="2">ST1C</strain>
    </source>
</reference>
<feature type="region of interest" description="Disordered" evidence="1">
    <location>
        <begin position="111"/>
        <end position="140"/>
    </location>
</feature>